<dbReference type="Pfam" id="PF13516">
    <property type="entry name" value="LRR_6"/>
    <property type="match status" value="2"/>
</dbReference>
<name>A0A516SFM0_9NEIS</name>
<feature type="region of interest" description="Disordered" evidence="1">
    <location>
        <begin position="50"/>
        <end position="80"/>
    </location>
</feature>
<evidence type="ECO:0008006" key="4">
    <source>
        <dbReference type="Google" id="ProtNLM"/>
    </source>
</evidence>
<dbReference type="KEGG" id="cari:FNU76_10875"/>
<dbReference type="SUPFAM" id="SSF52047">
    <property type="entry name" value="RNI-like"/>
    <property type="match status" value="1"/>
</dbReference>
<organism evidence="2 3">
    <name type="scientific">Chitinimonas arctica</name>
    <dbReference type="NCBI Taxonomy" id="2594795"/>
    <lineage>
        <taxon>Bacteria</taxon>
        <taxon>Pseudomonadati</taxon>
        <taxon>Pseudomonadota</taxon>
        <taxon>Betaproteobacteria</taxon>
        <taxon>Neisseriales</taxon>
        <taxon>Chitinibacteraceae</taxon>
        <taxon>Chitinimonas</taxon>
    </lineage>
</organism>
<dbReference type="SMART" id="SM00368">
    <property type="entry name" value="LRR_RI"/>
    <property type="match status" value="2"/>
</dbReference>
<evidence type="ECO:0000256" key="1">
    <source>
        <dbReference type="SAM" id="MobiDB-lite"/>
    </source>
</evidence>
<dbReference type="InterPro" id="IPR001611">
    <property type="entry name" value="Leu-rich_rpt"/>
</dbReference>
<evidence type="ECO:0000313" key="2">
    <source>
        <dbReference type="EMBL" id="QDQ26828.1"/>
    </source>
</evidence>
<protein>
    <recommendedName>
        <fullName evidence="4">Leucine-rich repeat domain-containing protein</fullName>
    </recommendedName>
</protein>
<dbReference type="Gene3D" id="3.80.10.10">
    <property type="entry name" value="Ribonuclease Inhibitor"/>
    <property type="match status" value="1"/>
</dbReference>
<dbReference type="InterPro" id="IPR032675">
    <property type="entry name" value="LRR_dom_sf"/>
</dbReference>
<dbReference type="OrthoDB" id="636045at2"/>
<reference evidence="3" key="1">
    <citation type="submission" date="2019-07" db="EMBL/GenBank/DDBJ databases">
        <title>Chitinimonas sp. nov., isolated from Ny-Alesund, arctica soil.</title>
        <authorList>
            <person name="Xu Q."/>
            <person name="Peng F."/>
        </authorList>
    </citation>
    <scope>NUCLEOTIDE SEQUENCE [LARGE SCALE GENOMIC DNA]</scope>
    <source>
        <strain evidence="3">R3-44</strain>
    </source>
</reference>
<dbReference type="Proteomes" id="UP000317550">
    <property type="component" value="Chromosome"/>
</dbReference>
<dbReference type="AlphaFoldDB" id="A0A516SFM0"/>
<sequence>MAATRRCHSPFSYSCQTAVHPSEFKPAAAWLRHQPPWSPRCPTFLQAYLTKRPGGHRPPRRSRPPQRARHQQTRRGQTRKKLVTIRRKKPHSAARMIRRNRLRPCISATPRAPVQTRRSLVYPISPYLSPITIRIPINANAHRWGENLLRLATDDPSLLVANFSELQLDNLHMEELVAALARNTRVCGIDLSNNQIGPGGARALARVLRQHRSVRALDLSGNPLGNIGIRLLIEQLGRYMDLGLDNTGGTYELHCAPLPISPATADHPGPRRIRTTRRPPGGEVRTSTVRERRRAYILLPRSTPYRESMAQFIVSRLRQLPPRSTSAADPAVEQLATTLAGITLPPNETPHIYWNMP</sequence>
<dbReference type="InterPro" id="IPR052394">
    <property type="entry name" value="LRR-containing"/>
</dbReference>
<keyword evidence="3" id="KW-1185">Reference proteome</keyword>
<feature type="compositionally biased region" description="Basic residues" evidence="1">
    <location>
        <begin position="53"/>
        <end position="80"/>
    </location>
</feature>
<proteinExistence type="predicted"/>
<feature type="region of interest" description="Disordered" evidence="1">
    <location>
        <begin position="262"/>
        <end position="288"/>
    </location>
</feature>
<dbReference type="EMBL" id="CP041730">
    <property type="protein sequence ID" value="QDQ26828.1"/>
    <property type="molecule type" value="Genomic_DNA"/>
</dbReference>
<evidence type="ECO:0000313" key="3">
    <source>
        <dbReference type="Proteomes" id="UP000317550"/>
    </source>
</evidence>
<gene>
    <name evidence="2" type="ORF">FNU76_10875</name>
</gene>
<dbReference type="PANTHER" id="PTHR24114">
    <property type="entry name" value="LEUCINE RICH REPEAT FAMILY PROTEIN"/>
    <property type="match status" value="1"/>
</dbReference>
<accession>A0A516SFM0</accession>
<dbReference type="PANTHER" id="PTHR24114:SF2">
    <property type="entry name" value="F-BOX DOMAIN-CONTAINING PROTEIN-RELATED"/>
    <property type="match status" value="1"/>
</dbReference>
<feature type="compositionally biased region" description="Low complexity" evidence="1">
    <location>
        <begin position="278"/>
        <end position="287"/>
    </location>
</feature>